<evidence type="ECO:0000256" key="4">
    <source>
        <dbReference type="ARBA" id="ARBA00023157"/>
    </source>
</evidence>
<dbReference type="Pfam" id="PF07679">
    <property type="entry name" value="I-set"/>
    <property type="match status" value="1"/>
</dbReference>
<keyword evidence="1" id="KW-0433">Leucine-rich repeat</keyword>
<evidence type="ECO:0000259" key="10">
    <source>
        <dbReference type="PROSITE" id="PS50835"/>
    </source>
</evidence>
<feature type="region of interest" description="Disordered" evidence="7">
    <location>
        <begin position="432"/>
        <end position="526"/>
    </location>
</feature>
<dbReference type="GO" id="GO:0071944">
    <property type="term" value="C:cell periphery"/>
    <property type="evidence" value="ECO:0007669"/>
    <property type="project" value="UniProtKB-ARBA"/>
</dbReference>
<keyword evidence="4" id="KW-1015">Disulfide bond</keyword>
<evidence type="ECO:0000256" key="5">
    <source>
        <dbReference type="ARBA" id="ARBA00023180"/>
    </source>
</evidence>
<feature type="domain" description="Ig-like" evidence="10">
    <location>
        <begin position="264"/>
        <end position="353"/>
    </location>
</feature>
<keyword evidence="3" id="KW-0677">Repeat</keyword>
<evidence type="ECO:0000256" key="7">
    <source>
        <dbReference type="SAM" id="MobiDB-lite"/>
    </source>
</evidence>
<feature type="compositionally biased region" description="Basic and acidic residues" evidence="7">
    <location>
        <begin position="674"/>
        <end position="688"/>
    </location>
</feature>
<comment type="caution">
    <text evidence="11">The sequence shown here is derived from an EMBL/GenBank/DDBJ whole genome shotgun (WGS) entry which is preliminary data.</text>
</comment>
<dbReference type="PROSITE" id="PS51450">
    <property type="entry name" value="LRR"/>
    <property type="match status" value="1"/>
</dbReference>
<gene>
    <name evidence="11" type="ORF">PYX00_005961</name>
</gene>
<evidence type="ECO:0000313" key="11">
    <source>
        <dbReference type="EMBL" id="KAL0273240.1"/>
    </source>
</evidence>
<sequence>MMMRSDFVLCTIAILLVYAGADWTDCPEKCKCVWSNGKKTAECENANFTEIPGTLSRELQVLNLNRNKLRKLPEKAFYNAGIFNLHKIYLKDCGIELVNKNALSGLKVLIEIDMSHNRIHSLHKDLFRDCTRIREIRMTNNPLQTLEDGLFFNLTFLQIVDFSNCKLHHIGLHTFTNMQSLSRLELKGNNFSYLPLESVSHLTSLKTLGLEHNPWNCDCHLRPLRNWVTERNLYSIPTDCSGPAHLEGKQWSEIGDEDQFACKPKIVAVSRESGNVISCVAEGDPVPTVQWTHNGVAITNQSFDYVLHESAFEKRRVSNLTLRGSRGRDNGEYTCSAKNFAGRAETAYQLKFDGGAGGDLYYGADSDSYDTWLLLAGCLVGASLLVLIVVFVKCYVCRRQNSAIASKKDKENANGSVSQMIESEEKSLINVINPVQKPPRRQETSLNNSEAELHDSTASQYNGNGSVLGSVAPESKEHSIGSAATLPRGRSALDGFDPATDRCPPDLLSFPGKSNQGSPVEGTPYVSDRSLRNQRLTPQFGGQFGTLPYSRSHSPFSPPLAVVPRQSGYVTIPRKPRAPSWSASLSPVLVSPEEKYKAEPVYDNLGPRTTADGSSKLNLSKCDAGIPSSYKNRPLPQTPTDPKRYCEPISELDSYSPILKSSRTPGRATPAAEKTPRRPELPTPEPKRQSWARMTPDGTQVHSTDETESLISPRGIAPGITPTKKIPPNPPPKPKKKTARNPFFEEEREDGTEV</sequence>
<dbReference type="FunFam" id="3.80.10.10:FF:000082">
    <property type="entry name" value="Leucine-rich repeat-containing 24"/>
    <property type="match status" value="1"/>
</dbReference>
<dbReference type="InterPro" id="IPR000483">
    <property type="entry name" value="Cys-rich_flank_reg_C"/>
</dbReference>
<dbReference type="InterPro" id="IPR032675">
    <property type="entry name" value="LRR_dom_sf"/>
</dbReference>
<dbReference type="PANTHER" id="PTHR24366:SF87">
    <property type="entry name" value="KEKKON 6, ISOFORM B"/>
    <property type="match status" value="1"/>
</dbReference>
<evidence type="ECO:0000256" key="3">
    <source>
        <dbReference type="ARBA" id="ARBA00022737"/>
    </source>
</evidence>
<keyword evidence="5" id="KW-0325">Glycoprotein</keyword>
<dbReference type="CDD" id="cd00096">
    <property type="entry name" value="Ig"/>
    <property type="match status" value="1"/>
</dbReference>
<keyword evidence="8" id="KW-1133">Transmembrane helix</keyword>
<dbReference type="FunFam" id="2.60.40.10:FF:000032">
    <property type="entry name" value="palladin isoform X1"/>
    <property type="match status" value="1"/>
</dbReference>
<dbReference type="InterPro" id="IPR013783">
    <property type="entry name" value="Ig-like_fold"/>
</dbReference>
<dbReference type="SMART" id="SM00082">
    <property type="entry name" value="LRRCT"/>
    <property type="match status" value="1"/>
</dbReference>
<dbReference type="EMBL" id="JARGDH010000003">
    <property type="protein sequence ID" value="KAL0273240.1"/>
    <property type="molecule type" value="Genomic_DNA"/>
</dbReference>
<reference evidence="11" key="1">
    <citation type="journal article" date="2024" name="Gigascience">
        <title>Chromosome-level genome of the poultry shaft louse Menopon gallinae provides insight into the host-switching and adaptive evolution of parasitic lice.</title>
        <authorList>
            <person name="Xu Y."/>
            <person name="Ma L."/>
            <person name="Liu S."/>
            <person name="Liang Y."/>
            <person name="Liu Q."/>
            <person name="He Z."/>
            <person name="Tian L."/>
            <person name="Duan Y."/>
            <person name="Cai W."/>
            <person name="Li H."/>
            <person name="Song F."/>
        </authorList>
    </citation>
    <scope>NUCLEOTIDE SEQUENCE</scope>
    <source>
        <strain evidence="11">Cailab_2023a</strain>
    </source>
</reference>
<dbReference type="SUPFAM" id="SSF52058">
    <property type="entry name" value="L domain-like"/>
    <property type="match status" value="1"/>
</dbReference>
<evidence type="ECO:0000256" key="6">
    <source>
        <dbReference type="ARBA" id="ARBA00023319"/>
    </source>
</evidence>
<dbReference type="SUPFAM" id="SSF48726">
    <property type="entry name" value="Immunoglobulin"/>
    <property type="match status" value="1"/>
</dbReference>
<dbReference type="PROSITE" id="PS50835">
    <property type="entry name" value="IG_LIKE"/>
    <property type="match status" value="1"/>
</dbReference>
<dbReference type="InterPro" id="IPR003591">
    <property type="entry name" value="Leu-rich_rpt_typical-subtyp"/>
</dbReference>
<feature type="signal peptide" evidence="9">
    <location>
        <begin position="1"/>
        <end position="21"/>
    </location>
</feature>
<dbReference type="Gene3D" id="3.80.10.10">
    <property type="entry name" value="Ribonuclease Inhibitor"/>
    <property type="match status" value="2"/>
</dbReference>
<evidence type="ECO:0000256" key="2">
    <source>
        <dbReference type="ARBA" id="ARBA00022729"/>
    </source>
</evidence>
<dbReference type="SMART" id="SM00369">
    <property type="entry name" value="LRR_TYP"/>
    <property type="match status" value="5"/>
</dbReference>
<dbReference type="InterPro" id="IPR001611">
    <property type="entry name" value="Leu-rich_rpt"/>
</dbReference>
<keyword evidence="8" id="KW-0812">Transmembrane</keyword>
<keyword evidence="2 9" id="KW-0732">Signal</keyword>
<dbReference type="InterPro" id="IPR003598">
    <property type="entry name" value="Ig_sub2"/>
</dbReference>
<dbReference type="InterPro" id="IPR007110">
    <property type="entry name" value="Ig-like_dom"/>
</dbReference>
<feature type="chain" id="PRO_5043979967" description="Ig-like domain-containing protein" evidence="9">
    <location>
        <begin position="22"/>
        <end position="754"/>
    </location>
</feature>
<feature type="region of interest" description="Disordered" evidence="7">
    <location>
        <begin position="603"/>
        <end position="754"/>
    </location>
</feature>
<evidence type="ECO:0000256" key="8">
    <source>
        <dbReference type="SAM" id="Phobius"/>
    </source>
</evidence>
<dbReference type="Pfam" id="PF13855">
    <property type="entry name" value="LRR_8"/>
    <property type="match status" value="2"/>
</dbReference>
<name>A0AAW2HTK8_9NEOP</name>
<dbReference type="PANTHER" id="PTHR24366">
    <property type="entry name" value="IG(IMMUNOGLOBULIN) AND LRR(LEUCINE RICH REPEAT) DOMAINS"/>
    <property type="match status" value="1"/>
</dbReference>
<keyword evidence="6" id="KW-0393">Immunoglobulin domain</keyword>
<accession>A0AAW2HTK8</accession>
<feature type="compositionally biased region" description="Polar residues" evidence="7">
    <location>
        <begin position="444"/>
        <end position="467"/>
    </location>
</feature>
<proteinExistence type="predicted"/>
<evidence type="ECO:0000256" key="9">
    <source>
        <dbReference type="SAM" id="SignalP"/>
    </source>
</evidence>
<dbReference type="Gene3D" id="2.60.40.10">
    <property type="entry name" value="Immunoglobulins"/>
    <property type="match status" value="1"/>
</dbReference>
<feature type="compositionally biased region" description="Acidic residues" evidence="7">
    <location>
        <begin position="744"/>
        <end position="754"/>
    </location>
</feature>
<protein>
    <recommendedName>
        <fullName evidence="10">Ig-like domain-containing protein</fullName>
    </recommendedName>
</protein>
<dbReference type="AlphaFoldDB" id="A0AAW2HTK8"/>
<feature type="transmembrane region" description="Helical" evidence="8">
    <location>
        <begin position="372"/>
        <end position="392"/>
    </location>
</feature>
<keyword evidence="8" id="KW-0472">Membrane</keyword>
<evidence type="ECO:0000256" key="1">
    <source>
        <dbReference type="ARBA" id="ARBA00022614"/>
    </source>
</evidence>
<dbReference type="InterPro" id="IPR036179">
    <property type="entry name" value="Ig-like_dom_sf"/>
</dbReference>
<organism evidence="11">
    <name type="scientific">Menopon gallinae</name>
    <name type="common">poultry shaft louse</name>
    <dbReference type="NCBI Taxonomy" id="328185"/>
    <lineage>
        <taxon>Eukaryota</taxon>
        <taxon>Metazoa</taxon>
        <taxon>Ecdysozoa</taxon>
        <taxon>Arthropoda</taxon>
        <taxon>Hexapoda</taxon>
        <taxon>Insecta</taxon>
        <taxon>Pterygota</taxon>
        <taxon>Neoptera</taxon>
        <taxon>Paraneoptera</taxon>
        <taxon>Psocodea</taxon>
        <taxon>Troctomorpha</taxon>
        <taxon>Phthiraptera</taxon>
        <taxon>Amblycera</taxon>
        <taxon>Menoponidae</taxon>
        <taxon>Menopon</taxon>
    </lineage>
</organism>
<dbReference type="SMART" id="SM00408">
    <property type="entry name" value="IGc2"/>
    <property type="match status" value="1"/>
</dbReference>
<dbReference type="InterPro" id="IPR013098">
    <property type="entry name" value="Ig_I-set"/>
</dbReference>